<name>A0A3B0ZEX1_9ZZZZ</name>
<organism evidence="1">
    <name type="scientific">hydrothermal vent metagenome</name>
    <dbReference type="NCBI Taxonomy" id="652676"/>
    <lineage>
        <taxon>unclassified sequences</taxon>
        <taxon>metagenomes</taxon>
        <taxon>ecological metagenomes</taxon>
    </lineage>
</organism>
<evidence type="ECO:0000313" key="1">
    <source>
        <dbReference type="EMBL" id="VAW91975.1"/>
    </source>
</evidence>
<accession>A0A3B0ZEX1</accession>
<proteinExistence type="predicted"/>
<reference evidence="1" key="1">
    <citation type="submission" date="2018-06" db="EMBL/GenBank/DDBJ databases">
        <authorList>
            <person name="Zhirakovskaya E."/>
        </authorList>
    </citation>
    <scope>NUCLEOTIDE SEQUENCE</scope>
</reference>
<gene>
    <name evidence="1" type="ORF">MNBD_GAMMA23-88</name>
</gene>
<sequence length="616" mass="70987">MAVSTFECIFSEQMMKLFGAKKAQAAILAGKHKNVAFAEFVNLPSPYKHADKNRPNVDEYVARIAEMRRNPVRMLQEAAQTLISHNSLILKSEVRLELADKLLGQLYPVFILYVRELAKSNSSLPESKERAAELIACIDVIEQLAMCYKHVFKQDFSIKPRQYKKQQQRLYTCGFRVLELIRIGQRFRAWRYQKLPHSEWQDCNQIFFSLVLHNDVTEQHQLLGNIGAYVRSAQGDTAHMRRSSVQKLYMSIQFNGILDLTAWPLRLFNMSTAYLETYSHDIKIEADDHQALKPGWLITFIGNSMPPLFQRYEKMPIPAIRINYVELFKRLMHDHEELAKMRFLDSDDAGKLSKPLTELNDADQQPFIELMLLALQKRERKEKRHAVFEQEHLRVYFGFNNVQRLLRDYFYANSNQKKQATSQKFEDALAGSSSALASDFSNSQSSAWKTENFSSGGMLLTTESTNFTQPIQVGQLVSVVVQTEEDAHPKKKRRSRQIEAKKETALPIIGYVCRLGHQNEKLIEVAIVRLTNFVEHATIKADNKELFEDIKVILHKDFDNKWKVIIPSEIEMVSGFPCHLVRANGDEIRLRLGDLWLNKSEFSVFSASSPDLMANG</sequence>
<protein>
    <submittedName>
        <fullName evidence="1">Uncharacterized protein</fullName>
    </submittedName>
</protein>
<dbReference type="AlphaFoldDB" id="A0A3B0ZEX1"/>
<dbReference type="EMBL" id="UOFT01000018">
    <property type="protein sequence ID" value="VAW91975.1"/>
    <property type="molecule type" value="Genomic_DNA"/>
</dbReference>